<dbReference type="EnsemblMetazoa" id="GPAI021275-RA">
    <property type="protein sequence ID" value="GPAI021275-PA"/>
    <property type="gene ID" value="GPAI021275"/>
</dbReference>
<reference evidence="2" key="2">
    <citation type="submission" date="2020-05" db="UniProtKB">
        <authorList>
            <consortium name="EnsemblMetazoa"/>
        </authorList>
    </citation>
    <scope>IDENTIFICATION</scope>
    <source>
        <strain evidence="2">IAEA</strain>
    </source>
</reference>
<feature type="transmembrane region" description="Helical" evidence="1">
    <location>
        <begin position="59"/>
        <end position="82"/>
    </location>
</feature>
<protein>
    <submittedName>
        <fullName evidence="2">Uncharacterized protein</fullName>
    </submittedName>
</protein>
<evidence type="ECO:0000313" key="3">
    <source>
        <dbReference type="Proteomes" id="UP000092445"/>
    </source>
</evidence>
<keyword evidence="1" id="KW-0812">Transmembrane</keyword>
<evidence type="ECO:0000256" key="1">
    <source>
        <dbReference type="SAM" id="Phobius"/>
    </source>
</evidence>
<accession>A0A1A9ZPU2</accession>
<keyword evidence="1" id="KW-1133">Transmembrane helix</keyword>
<keyword evidence="1" id="KW-0472">Membrane</keyword>
<organism evidence="2 3">
    <name type="scientific">Glossina pallidipes</name>
    <name type="common">Tsetse fly</name>
    <dbReference type="NCBI Taxonomy" id="7398"/>
    <lineage>
        <taxon>Eukaryota</taxon>
        <taxon>Metazoa</taxon>
        <taxon>Ecdysozoa</taxon>
        <taxon>Arthropoda</taxon>
        <taxon>Hexapoda</taxon>
        <taxon>Insecta</taxon>
        <taxon>Pterygota</taxon>
        <taxon>Neoptera</taxon>
        <taxon>Endopterygota</taxon>
        <taxon>Diptera</taxon>
        <taxon>Brachycera</taxon>
        <taxon>Muscomorpha</taxon>
        <taxon>Hippoboscoidea</taxon>
        <taxon>Glossinidae</taxon>
        <taxon>Glossina</taxon>
    </lineage>
</organism>
<evidence type="ECO:0000313" key="2">
    <source>
        <dbReference type="EnsemblMetazoa" id="GPAI021275-PA"/>
    </source>
</evidence>
<reference evidence="3" key="1">
    <citation type="submission" date="2014-03" db="EMBL/GenBank/DDBJ databases">
        <authorList>
            <person name="Aksoy S."/>
            <person name="Warren W."/>
            <person name="Wilson R.K."/>
        </authorList>
    </citation>
    <scope>NUCLEOTIDE SEQUENCE [LARGE SCALE GENOMIC DNA]</scope>
    <source>
        <strain evidence="3">IAEA</strain>
    </source>
</reference>
<proteinExistence type="predicted"/>
<name>A0A1A9ZPU2_GLOPL</name>
<dbReference type="Proteomes" id="UP000092445">
    <property type="component" value="Unassembled WGS sequence"/>
</dbReference>
<dbReference type="AlphaFoldDB" id="A0A1A9ZPU2"/>
<keyword evidence="3" id="KW-1185">Reference proteome</keyword>
<dbReference type="VEuPathDB" id="VectorBase:GPAI021275"/>
<sequence>MLYFDESPNMKSLISIRHKSSCYQFPFSMILQSAINNLLDYGRKTTGGEMNLSSSRKISSWPIIILMCCVDAVAMLLSTVVAETKLL</sequence>